<evidence type="ECO:0000256" key="7">
    <source>
        <dbReference type="ARBA" id="ARBA00022692"/>
    </source>
</evidence>
<evidence type="ECO:0000256" key="13">
    <source>
        <dbReference type="ARBA" id="ARBA00023316"/>
    </source>
</evidence>
<name>A0A1G6YJB5_9BACT</name>
<evidence type="ECO:0000256" key="6">
    <source>
        <dbReference type="ARBA" id="ARBA00022679"/>
    </source>
</evidence>
<evidence type="ECO:0000256" key="21">
    <source>
        <dbReference type="SAM" id="Phobius"/>
    </source>
</evidence>
<evidence type="ECO:0000256" key="14">
    <source>
        <dbReference type="ARBA" id="ARBA00032370"/>
    </source>
</evidence>
<protein>
    <recommendedName>
        <fullName evidence="17">Probable peptidoglycan glycosyltransferase FtsW</fullName>
        <ecNumber evidence="19">2.4.99.28</ecNumber>
    </recommendedName>
    <alternativeName>
        <fullName evidence="18">Cell division protein FtsW</fullName>
    </alternativeName>
    <alternativeName>
        <fullName evidence="15">Cell wall polymerase</fullName>
    </alternativeName>
    <alternativeName>
        <fullName evidence="14">Peptidoglycan polymerase</fullName>
    </alternativeName>
</protein>
<feature type="transmembrane region" description="Helical" evidence="21">
    <location>
        <begin position="12"/>
        <end position="29"/>
    </location>
</feature>
<feature type="transmembrane region" description="Helical" evidence="21">
    <location>
        <begin position="139"/>
        <end position="158"/>
    </location>
</feature>
<evidence type="ECO:0000256" key="10">
    <source>
        <dbReference type="ARBA" id="ARBA00022989"/>
    </source>
</evidence>
<keyword evidence="5" id="KW-0328">Glycosyltransferase</keyword>
<evidence type="ECO:0000256" key="5">
    <source>
        <dbReference type="ARBA" id="ARBA00022676"/>
    </source>
</evidence>
<dbReference type="RefSeq" id="WP_092076006.1">
    <property type="nucleotide sequence ID" value="NZ_CALFZY010000007.1"/>
</dbReference>
<dbReference type="STRING" id="57664.SAMN05661003_10277"/>
<dbReference type="AlphaFoldDB" id="A0A1G6YJB5"/>
<dbReference type="EC" id="2.4.99.28" evidence="19"/>
<dbReference type="InterPro" id="IPR013437">
    <property type="entry name" value="FtsW"/>
</dbReference>
<feature type="transmembrane region" description="Helical" evidence="21">
    <location>
        <begin position="223"/>
        <end position="243"/>
    </location>
</feature>
<evidence type="ECO:0000256" key="8">
    <source>
        <dbReference type="ARBA" id="ARBA00022960"/>
    </source>
</evidence>
<keyword evidence="3" id="KW-1003">Cell membrane</keyword>
<proteinExistence type="inferred from homology"/>
<keyword evidence="8" id="KW-0133">Cell shape</keyword>
<dbReference type="GO" id="GO:0015648">
    <property type="term" value="F:lipid-linked peptidoglycan transporter activity"/>
    <property type="evidence" value="ECO:0007669"/>
    <property type="project" value="TreeGrafter"/>
</dbReference>
<dbReference type="PANTHER" id="PTHR30474">
    <property type="entry name" value="CELL CYCLE PROTEIN"/>
    <property type="match status" value="1"/>
</dbReference>
<evidence type="ECO:0000313" key="22">
    <source>
        <dbReference type="EMBL" id="SDD90604.1"/>
    </source>
</evidence>
<gene>
    <name evidence="22" type="ORF">SAMN05661003_10277</name>
</gene>
<dbReference type="GO" id="GO:0009252">
    <property type="term" value="P:peptidoglycan biosynthetic process"/>
    <property type="evidence" value="ECO:0007669"/>
    <property type="project" value="UniProtKB-KW"/>
</dbReference>
<dbReference type="OrthoDB" id="9768187at2"/>
<sequence>MSRRLTADPTLLILTVALTCFGVLMVYSASSIMALRDYGDGFYFLKRQGSYALIGLSLMVAAMHIDYHLWRRLAFVLLIVSTLLLAAVFLPGIGLSAGGAARWIRLPGFSFQPSEAAKVALIFYLAHSATRKEDRLKDFRYGFVPYMLVLAVWLLLLLAQRDLGGAVIMTLVTGTMLLVAGTRWRYLFLSVATAGPLFVYMILSEEYRRKRILAFLDPWDDPLNTGFQIIQSWMGFGLGGWFGAGLGEGQQKLFYLPEAHTDFIFSVIGEELGFIVALLLIGMFLTLVLRGLQIARRAQDGFGRLCAFGISLLLGLQAFANMAVVMGLVPNKGLVLPLISYGGSSLLCTLFSLGVLLNISAQPAAGGQP</sequence>
<evidence type="ECO:0000256" key="16">
    <source>
        <dbReference type="ARBA" id="ARBA00038053"/>
    </source>
</evidence>
<evidence type="ECO:0000256" key="18">
    <source>
        <dbReference type="ARBA" id="ARBA00041418"/>
    </source>
</evidence>
<dbReference type="Proteomes" id="UP000243205">
    <property type="component" value="Unassembled WGS sequence"/>
</dbReference>
<keyword evidence="10 21" id="KW-1133">Transmembrane helix</keyword>
<dbReference type="Pfam" id="PF01098">
    <property type="entry name" value="FTSW_RODA_SPOVE"/>
    <property type="match status" value="1"/>
</dbReference>
<dbReference type="PANTHER" id="PTHR30474:SF2">
    <property type="entry name" value="PEPTIDOGLYCAN GLYCOSYLTRANSFERASE FTSW-RELATED"/>
    <property type="match status" value="1"/>
</dbReference>
<comment type="catalytic activity">
    <reaction evidence="20">
        <text>[GlcNAc-(1-&gt;4)-Mur2Ac(oyl-L-Ala-gamma-D-Glu-L-Lys-D-Ala-D-Ala)](n)-di-trans,octa-cis-undecaprenyl diphosphate + beta-D-GlcNAc-(1-&gt;4)-Mur2Ac(oyl-L-Ala-gamma-D-Glu-L-Lys-D-Ala-D-Ala)-di-trans,octa-cis-undecaprenyl diphosphate = [GlcNAc-(1-&gt;4)-Mur2Ac(oyl-L-Ala-gamma-D-Glu-L-Lys-D-Ala-D-Ala)](n+1)-di-trans,octa-cis-undecaprenyl diphosphate + di-trans,octa-cis-undecaprenyl diphosphate + H(+)</text>
        <dbReference type="Rhea" id="RHEA:23708"/>
        <dbReference type="Rhea" id="RHEA-COMP:9602"/>
        <dbReference type="Rhea" id="RHEA-COMP:9603"/>
        <dbReference type="ChEBI" id="CHEBI:15378"/>
        <dbReference type="ChEBI" id="CHEBI:58405"/>
        <dbReference type="ChEBI" id="CHEBI:60033"/>
        <dbReference type="ChEBI" id="CHEBI:78435"/>
        <dbReference type="EC" id="2.4.99.28"/>
    </reaction>
</comment>
<evidence type="ECO:0000256" key="3">
    <source>
        <dbReference type="ARBA" id="ARBA00022475"/>
    </source>
</evidence>
<evidence type="ECO:0000256" key="20">
    <source>
        <dbReference type="ARBA" id="ARBA00049902"/>
    </source>
</evidence>
<dbReference type="NCBIfam" id="TIGR02614">
    <property type="entry name" value="ftsW"/>
    <property type="match status" value="1"/>
</dbReference>
<keyword evidence="13" id="KW-0961">Cell wall biogenesis/degradation</keyword>
<feature type="transmembrane region" description="Helical" evidence="21">
    <location>
        <begin position="263"/>
        <end position="289"/>
    </location>
</feature>
<evidence type="ECO:0000256" key="11">
    <source>
        <dbReference type="ARBA" id="ARBA00023136"/>
    </source>
</evidence>
<dbReference type="GO" id="GO:0071555">
    <property type="term" value="P:cell wall organization"/>
    <property type="evidence" value="ECO:0007669"/>
    <property type="project" value="UniProtKB-KW"/>
</dbReference>
<evidence type="ECO:0000256" key="17">
    <source>
        <dbReference type="ARBA" id="ARBA00041185"/>
    </source>
</evidence>
<keyword evidence="6" id="KW-0808">Transferase</keyword>
<feature type="transmembrane region" description="Helical" evidence="21">
    <location>
        <begin position="74"/>
        <end position="97"/>
    </location>
</feature>
<dbReference type="GO" id="GO:0005886">
    <property type="term" value="C:plasma membrane"/>
    <property type="evidence" value="ECO:0007669"/>
    <property type="project" value="UniProtKB-SubCell"/>
</dbReference>
<evidence type="ECO:0000256" key="2">
    <source>
        <dbReference type="ARBA" id="ARBA00004752"/>
    </source>
</evidence>
<feature type="transmembrane region" description="Helical" evidence="21">
    <location>
        <begin position="338"/>
        <end position="359"/>
    </location>
</feature>
<keyword evidence="7 21" id="KW-0812">Transmembrane</keyword>
<keyword evidence="12" id="KW-0131">Cell cycle</keyword>
<evidence type="ECO:0000256" key="19">
    <source>
        <dbReference type="ARBA" id="ARBA00044770"/>
    </source>
</evidence>
<evidence type="ECO:0000256" key="1">
    <source>
        <dbReference type="ARBA" id="ARBA00004651"/>
    </source>
</evidence>
<dbReference type="GO" id="GO:0008360">
    <property type="term" value="P:regulation of cell shape"/>
    <property type="evidence" value="ECO:0007669"/>
    <property type="project" value="UniProtKB-KW"/>
</dbReference>
<feature type="transmembrane region" description="Helical" evidence="21">
    <location>
        <begin position="186"/>
        <end position="203"/>
    </location>
</feature>
<evidence type="ECO:0000313" key="23">
    <source>
        <dbReference type="Proteomes" id="UP000243205"/>
    </source>
</evidence>
<evidence type="ECO:0000256" key="12">
    <source>
        <dbReference type="ARBA" id="ARBA00023306"/>
    </source>
</evidence>
<feature type="transmembrane region" description="Helical" evidence="21">
    <location>
        <begin position="163"/>
        <end position="180"/>
    </location>
</feature>
<evidence type="ECO:0000256" key="4">
    <source>
        <dbReference type="ARBA" id="ARBA00022618"/>
    </source>
</evidence>
<feature type="transmembrane region" description="Helical" evidence="21">
    <location>
        <begin position="49"/>
        <end position="67"/>
    </location>
</feature>
<dbReference type="InterPro" id="IPR001182">
    <property type="entry name" value="FtsW/RodA"/>
</dbReference>
<comment type="similarity">
    <text evidence="16">Belongs to the SEDS family. FtsW subfamily.</text>
</comment>
<dbReference type="GO" id="GO:0032153">
    <property type="term" value="C:cell division site"/>
    <property type="evidence" value="ECO:0007669"/>
    <property type="project" value="TreeGrafter"/>
</dbReference>
<reference evidence="23" key="1">
    <citation type="submission" date="2016-10" db="EMBL/GenBank/DDBJ databases">
        <authorList>
            <person name="Varghese N."/>
            <person name="Submissions S."/>
        </authorList>
    </citation>
    <scope>NUCLEOTIDE SEQUENCE [LARGE SCALE GENOMIC DNA]</scope>
    <source>
        <strain evidence="23">DSM 8987</strain>
    </source>
</reference>
<comment type="pathway">
    <text evidence="2">Cell wall biogenesis; peptidoglycan biosynthesis.</text>
</comment>
<dbReference type="EMBL" id="FNAQ01000002">
    <property type="protein sequence ID" value="SDD90604.1"/>
    <property type="molecule type" value="Genomic_DNA"/>
</dbReference>
<evidence type="ECO:0000256" key="15">
    <source>
        <dbReference type="ARBA" id="ARBA00033270"/>
    </source>
</evidence>
<accession>A0A1G6YJB5</accession>
<evidence type="ECO:0000256" key="9">
    <source>
        <dbReference type="ARBA" id="ARBA00022984"/>
    </source>
</evidence>
<keyword evidence="11 21" id="KW-0472">Membrane</keyword>
<keyword evidence="4 22" id="KW-0132">Cell division</keyword>
<comment type="subcellular location">
    <subcellularLocation>
        <location evidence="1">Cell membrane</location>
        <topology evidence="1">Multi-pass membrane protein</topology>
    </subcellularLocation>
</comment>
<keyword evidence="9" id="KW-0573">Peptidoglycan synthesis</keyword>
<feature type="transmembrane region" description="Helical" evidence="21">
    <location>
        <begin position="301"/>
        <end position="326"/>
    </location>
</feature>
<organism evidence="22 23">
    <name type="scientific">Desulfuromonas thiophila</name>
    <dbReference type="NCBI Taxonomy" id="57664"/>
    <lineage>
        <taxon>Bacteria</taxon>
        <taxon>Pseudomonadati</taxon>
        <taxon>Thermodesulfobacteriota</taxon>
        <taxon>Desulfuromonadia</taxon>
        <taxon>Desulfuromonadales</taxon>
        <taxon>Desulfuromonadaceae</taxon>
        <taxon>Desulfuromonas</taxon>
    </lineage>
</organism>
<dbReference type="GO" id="GO:0051301">
    <property type="term" value="P:cell division"/>
    <property type="evidence" value="ECO:0007669"/>
    <property type="project" value="UniProtKB-KW"/>
</dbReference>
<keyword evidence="23" id="KW-1185">Reference proteome</keyword>
<dbReference type="GO" id="GO:0008955">
    <property type="term" value="F:peptidoglycan glycosyltransferase activity"/>
    <property type="evidence" value="ECO:0007669"/>
    <property type="project" value="UniProtKB-EC"/>
</dbReference>